<name>A0ABR0T403_9HYPO</name>
<evidence type="ECO:0000256" key="2">
    <source>
        <dbReference type="ARBA" id="ARBA00022679"/>
    </source>
</evidence>
<keyword evidence="1" id="KW-0723">Serine/threonine-protein kinase</keyword>
<dbReference type="EMBL" id="JAVFKD010000001">
    <property type="protein sequence ID" value="KAK5998760.1"/>
    <property type="molecule type" value="Genomic_DNA"/>
</dbReference>
<dbReference type="InterPro" id="IPR000719">
    <property type="entry name" value="Prot_kinase_dom"/>
</dbReference>
<feature type="domain" description="Protein kinase" evidence="6">
    <location>
        <begin position="1"/>
        <end position="258"/>
    </location>
</feature>
<dbReference type="Pfam" id="PF00069">
    <property type="entry name" value="Pkinase"/>
    <property type="match status" value="1"/>
</dbReference>
<evidence type="ECO:0000313" key="7">
    <source>
        <dbReference type="EMBL" id="KAK5998760.1"/>
    </source>
</evidence>
<gene>
    <name evidence="7" type="ORF">PT974_01142</name>
</gene>
<dbReference type="SMART" id="SM00220">
    <property type="entry name" value="S_TKc"/>
    <property type="match status" value="1"/>
</dbReference>
<organism evidence="7 8">
    <name type="scientific">Cladobotryum mycophilum</name>
    <dbReference type="NCBI Taxonomy" id="491253"/>
    <lineage>
        <taxon>Eukaryota</taxon>
        <taxon>Fungi</taxon>
        <taxon>Dikarya</taxon>
        <taxon>Ascomycota</taxon>
        <taxon>Pezizomycotina</taxon>
        <taxon>Sordariomycetes</taxon>
        <taxon>Hypocreomycetidae</taxon>
        <taxon>Hypocreales</taxon>
        <taxon>Hypocreaceae</taxon>
        <taxon>Cladobotryum</taxon>
    </lineage>
</organism>
<evidence type="ECO:0000256" key="1">
    <source>
        <dbReference type="ARBA" id="ARBA00022527"/>
    </source>
</evidence>
<dbReference type="Gene3D" id="1.10.510.10">
    <property type="entry name" value="Transferase(Phosphotransferase) domain 1"/>
    <property type="match status" value="1"/>
</dbReference>
<keyword evidence="8" id="KW-1185">Reference proteome</keyword>
<keyword evidence="4" id="KW-0418">Kinase</keyword>
<sequence length="266" mass="30731">MTITSLRGDTHRALVFQPLRGPIWLYVRHLIDQDYSNLELLPLIKTYIKILLQGLDYMHSQAHGIHTDLKLDNILVTFEDQSTIDSFVQAQKIHPMALKDIGDCTVYHWFGPAHFGDKDELLIHPIQPDEYRAPEVMLGIGWPYSADMWNFSAMVTCPLRSSSEKEMRHWRWSTAALNPGGELVNNAAGFYGGPFFNGDGDFVYLELINRDRKPENELPECIQQEDHVDLFLDFMRCMLCWAPEKRVTAAEPQSHPWLDDSTWRRG</sequence>
<protein>
    <submittedName>
        <fullName evidence="7">Serine/threonine-protein kinase AFC3-like protein</fullName>
    </submittedName>
</protein>
<evidence type="ECO:0000313" key="8">
    <source>
        <dbReference type="Proteomes" id="UP001338125"/>
    </source>
</evidence>
<keyword evidence="2" id="KW-0808">Transferase</keyword>
<reference evidence="7 8" key="1">
    <citation type="submission" date="2024-01" db="EMBL/GenBank/DDBJ databases">
        <title>Complete genome of Cladobotryum mycophilum ATHUM6906.</title>
        <authorList>
            <person name="Christinaki A.C."/>
            <person name="Myridakis A.I."/>
            <person name="Kouvelis V.N."/>
        </authorList>
    </citation>
    <scope>NUCLEOTIDE SEQUENCE [LARGE SCALE GENOMIC DNA]</scope>
    <source>
        <strain evidence="7 8">ATHUM6906</strain>
    </source>
</reference>
<evidence type="ECO:0000256" key="4">
    <source>
        <dbReference type="ARBA" id="ARBA00022777"/>
    </source>
</evidence>
<evidence type="ECO:0000256" key="3">
    <source>
        <dbReference type="ARBA" id="ARBA00022741"/>
    </source>
</evidence>
<evidence type="ECO:0000256" key="5">
    <source>
        <dbReference type="ARBA" id="ARBA00022840"/>
    </source>
</evidence>
<dbReference type="InterPro" id="IPR051175">
    <property type="entry name" value="CLK_kinases"/>
</dbReference>
<keyword evidence="5" id="KW-0067">ATP-binding</keyword>
<evidence type="ECO:0000259" key="6">
    <source>
        <dbReference type="PROSITE" id="PS50011"/>
    </source>
</evidence>
<dbReference type="PROSITE" id="PS50011">
    <property type="entry name" value="PROTEIN_KINASE_DOM"/>
    <property type="match status" value="1"/>
</dbReference>
<keyword evidence="3" id="KW-0547">Nucleotide-binding</keyword>
<dbReference type="SUPFAM" id="SSF56112">
    <property type="entry name" value="Protein kinase-like (PK-like)"/>
    <property type="match status" value="1"/>
</dbReference>
<dbReference type="InterPro" id="IPR011009">
    <property type="entry name" value="Kinase-like_dom_sf"/>
</dbReference>
<accession>A0ABR0T403</accession>
<dbReference type="PANTHER" id="PTHR45646">
    <property type="entry name" value="SERINE/THREONINE-PROTEIN KINASE DOA-RELATED"/>
    <property type="match status" value="1"/>
</dbReference>
<proteinExistence type="predicted"/>
<comment type="caution">
    <text evidence="7">The sequence shown here is derived from an EMBL/GenBank/DDBJ whole genome shotgun (WGS) entry which is preliminary data.</text>
</comment>
<dbReference type="Proteomes" id="UP001338125">
    <property type="component" value="Unassembled WGS sequence"/>
</dbReference>